<evidence type="ECO:0000256" key="1">
    <source>
        <dbReference type="ARBA" id="ARBA00022679"/>
    </source>
</evidence>
<organism evidence="4 5">
    <name type="scientific">Dethiosulfatarculus sandiegensis</name>
    <dbReference type="NCBI Taxonomy" id="1429043"/>
    <lineage>
        <taxon>Bacteria</taxon>
        <taxon>Pseudomonadati</taxon>
        <taxon>Thermodesulfobacteriota</taxon>
        <taxon>Desulfarculia</taxon>
        <taxon>Desulfarculales</taxon>
        <taxon>Desulfarculaceae</taxon>
        <taxon>Dethiosulfatarculus</taxon>
    </lineage>
</organism>
<dbReference type="PANTHER" id="PTHR43686:SF1">
    <property type="entry name" value="AMINOTRAN_5 DOMAIN-CONTAINING PROTEIN"/>
    <property type="match status" value="1"/>
</dbReference>
<proteinExistence type="predicted"/>
<keyword evidence="1" id="KW-0808">Transferase</keyword>
<dbReference type="Gene3D" id="3.40.50.620">
    <property type="entry name" value="HUPs"/>
    <property type="match status" value="1"/>
</dbReference>
<dbReference type="Proteomes" id="UP000032233">
    <property type="component" value="Unassembled WGS sequence"/>
</dbReference>
<dbReference type="InterPro" id="IPR035107">
    <property type="entry name" value="tRNA_thiolation_TtcA_Ctu1"/>
</dbReference>
<dbReference type="OrthoDB" id="9801054at2"/>
<dbReference type="Pfam" id="PF01171">
    <property type="entry name" value="ATP_bind_3"/>
    <property type="match status" value="1"/>
</dbReference>
<protein>
    <submittedName>
        <fullName evidence="4">Potassium-transporting ATPase subunit A</fullName>
    </submittedName>
</protein>
<sequence>MSRRAPFLQREMISLCGKAMHGWAMLEENDQVAVALSGGKDSLALLWLLAERRRRIPIDFGIKAIHIEMGFGTVDVPALREFCQGLGVEFHLIETDYGPRAHTPENREKSPCFFCAMHRRRELFQKASQLGCRKLALAHHQDDIHETFLMNLLYSGNLSTMLPVQPFFGGELVVIRPLSLVSADHTRRFSKLMNFPVQPPCCPSASEGKRARVRELLNSLYRENKKVRPSIWGALTNSGLKMLPSAPSTQPLRKSKKDKEN</sequence>
<evidence type="ECO:0000259" key="3">
    <source>
        <dbReference type="Pfam" id="PF01171"/>
    </source>
</evidence>
<evidence type="ECO:0000313" key="4">
    <source>
        <dbReference type="EMBL" id="KIX11885.1"/>
    </source>
</evidence>
<dbReference type="AlphaFoldDB" id="A0A0D2JQW1"/>
<accession>A0A0D2JQW1</accession>
<dbReference type="GO" id="GO:0016740">
    <property type="term" value="F:transferase activity"/>
    <property type="evidence" value="ECO:0007669"/>
    <property type="project" value="UniProtKB-KW"/>
</dbReference>
<dbReference type="InParanoid" id="A0A0D2JQW1"/>
<gene>
    <name evidence="4" type="ORF">X474_21905</name>
</gene>
<dbReference type="PIRSF" id="PIRSF004976">
    <property type="entry name" value="ATPase_YdaO"/>
    <property type="match status" value="1"/>
</dbReference>
<evidence type="ECO:0000256" key="2">
    <source>
        <dbReference type="SAM" id="MobiDB-lite"/>
    </source>
</evidence>
<dbReference type="FunCoup" id="A0A0D2JQW1">
    <property type="interactions" value="422"/>
</dbReference>
<evidence type="ECO:0000313" key="5">
    <source>
        <dbReference type="Proteomes" id="UP000032233"/>
    </source>
</evidence>
<dbReference type="GO" id="GO:0008033">
    <property type="term" value="P:tRNA processing"/>
    <property type="evidence" value="ECO:0007669"/>
    <property type="project" value="InterPro"/>
</dbReference>
<dbReference type="InterPro" id="IPR014729">
    <property type="entry name" value="Rossmann-like_a/b/a_fold"/>
</dbReference>
<dbReference type="EMBL" id="AZAC01000038">
    <property type="protein sequence ID" value="KIX11885.1"/>
    <property type="molecule type" value="Genomic_DNA"/>
</dbReference>
<feature type="region of interest" description="Disordered" evidence="2">
    <location>
        <begin position="242"/>
        <end position="261"/>
    </location>
</feature>
<dbReference type="PANTHER" id="PTHR43686">
    <property type="entry name" value="SULFURTRANSFERASE-RELATED"/>
    <property type="match status" value="1"/>
</dbReference>
<dbReference type="SUPFAM" id="SSF52402">
    <property type="entry name" value="Adenine nucleotide alpha hydrolases-like"/>
    <property type="match status" value="1"/>
</dbReference>
<comment type="caution">
    <text evidence="4">The sequence shown here is derived from an EMBL/GenBank/DDBJ whole genome shotgun (WGS) entry which is preliminary data.</text>
</comment>
<dbReference type="InterPro" id="IPR011063">
    <property type="entry name" value="TilS/TtcA_N"/>
</dbReference>
<feature type="domain" description="tRNA(Ile)-lysidine/2-thiocytidine synthase N-terminal" evidence="3">
    <location>
        <begin position="31"/>
        <end position="187"/>
    </location>
</feature>
<keyword evidence="5" id="KW-1185">Reference proteome</keyword>
<reference evidence="4 5" key="1">
    <citation type="submission" date="2013-11" db="EMBL/GenBank/DDBJ databases">
        <title>Metagenomic analysis of a methanogenic consortium involved in long chain n-alkane degradation.</title>
        <authorList>
            <person name="Davidova I.A."/>
            <person name="Callaghan A.V."/>
            <person name="Wawrik B."/>
            <person name="Pruitt S."/>
            <person name="Marks C."/>
            <person name="Duncan K.E."/>
            <person name="Suflita J.M."/>
        </authorList>
    </citation>
    <scope>NUCLEOTIDE SEQUENCE [LARGE SCALE GENOMIC DNA]</scope>
    <source>
        <strain evidence="4 5">SPR</strain>
    </source>
</reference>
<dbReference type="RefSeq" id="WP_044351361.1">
    <property type="nucleotide sequence ID" value="NZ_AZAC01000038.1"/>
</dbReference>
<dbReference type="CDD" id="cd24138">
    <property type="entry name" value="TtcA-like"/>
    <property type="match status" value="1"/>
</dbReference>
<dbReference type="STRING" id="1429043.X474_21905"/>
<name>A0A0D2JQW1_9BACT</name>